<dbReference type="STRING" id="81479.RA876_16510"/>
<keyword evidence="4" id="KW-1185">Reference proteome</keyword>
<evidence type="ECO:0000256" key="2">
    <source>
        <dbReference type="SAM" id="SignalP"/>
    </source>
</evidence>
<keyword evidence="2" id="KW-0732">Signal</keyword>
<keyword evidence="1" id="KW-0812">Transmembrane</keyword>
<comment type="caution">
    <text evidence="3">The sequence shown here is derived from an EMBL/GenBank/DDBJ whole genome shotgun (WGS) entry which is preliminary data.</text>
</comment>
<feature type="signal peptide" evidence="2">
    <location>
        <begin position="1"/>
        <end position="30"/>
    </location>
</feature>
<organism evidence="3 4">
    <name type="scientific">Rhodoferax antarcticus ANT.BR</name>
    <dbReference type="NCBI Taxonomy" id="1111071"/>
    <lineage>
        <taxon>Bacteria</taxon>
        <taxon>Pseudomonadati</taxon>
        <taxon>Pseudomonadota</taxon>
        <taxon>Betaproteobacteria</taxon>
        <taxon>Burkholderiales</taxon>
        <taxon>Comamonadaceae</taxon>
        <taxon>Rhodoferax</taxon>
    </lineage>
</organism>
<dbReference type="Proteomes" id="UP000185911">
    <property type="component" value="Unassembled WGS sequence"/>
</dbReference>
<protein>
    <recommendedName>
        <fullName evidence="5">Transmembrane protein</fullName>
    </recommendedName>
</protein>
<keyword evidence="1" id="KW-1133">Transmembrane helix</keyword>
<evidence type="ECO:0008006" key="5">
    <source>
        <dbReference type="Google" id="ProtNLM"/>
    </source>
</evidence>
<reference evidence="3 4" key="1">
    <citation type="submission" date="2017-01" db="EMBL/GenBank/DDBJ databases">
        <title>Genome sequence of Rhodoferax antarcticus ANT.BR, a psychrophilic purple nonsulfur bacterium from an Antarctic microbial mat.</title>
        <authorList>
            <person name="Baker J."/>
            <person name="Riester C."/>
            <person name="Skinner B."/>
            <person name="Newell A."/>
            <person name="Swingley W."/>
            <person name="Madigan M."/>
            <person name="Jung D."/>
            <person name="Asao M."/>
            <person name="Chen M."/>
            <person name="Loughlin P."/>
            <person name="Pan H."/>
            <person name="Lin S."/>
            <person name="Li N."/>
            <person name="Shaw J."/>
            <person name="Prado M."/>
            <person name="Sherman C."/>
            <person name="Li X."/>
            <person name="Tang J."/>
            <person name="Blankenship R."/>
            <person name="Zhao T."/>
            <person name="Touchman J."/>
            <person name="Sattley M."/>
        </authorList>
    </citation>
    <scope>NUCLEOTIDE SEQUENCE [LARGE SCALE GENOMIC DNA]</scope>
    <source>
        <strain evidence="3 4">ANT.BR</strain>
    </source>
</reference>
<evidence type="ECO:0000256" key="1">
    <source>
        <dbReference type="SAM" id="Phobius"/>
    </source>
</evidence>
<proteinExistence type="predicted"/>
<dbReference type="EMBL" id="MSYM01000005">
    <property type="protein sequence ID" value="OLP08207.1"/>
    <property type="molecule type" value="Genomic_DNA"/>
</dbReference>
<evidence type="ECO:0000313" key="3">
    <source>
        <dbReference type="EMBL" id="OLP08207.1"/>
    </source>
</evidence>
<name>A0A1Q8YJT1_9BURK</name>
<keyword evidence="1" id="KW-0472">Membrane</keyword>
<dbReference type="AlphaFoldDB" id="A0A1Q8YJT1"/>
<feature type="transmembrane region" description="Helical" evidence="1">
    <location>
        <begin position="417"/>
        <end position="440"/>
    </location>
</feature>
<accession>A0A1Q8YJT1</accession>
<feature type="chain" id="PRO_5012209491" description="Transmembrane protein" evidence="2">
    <location>
        <begin position="31"/>
        <end position="502"/>
    </location>
</feature>
<sequence>MDLATMNIFARAARAAVVFCAGLVALPAVSAGIQQAFLVQNSGWMEPFYSDPASQLKALVAAVAGAATSADDPVFTLAFSQSKGSNVSPALLASGRGTAAMGRDLAALTVARKGPGAALADTDFKEAISKTITGPFKAAPGIIWIFTNNKNSPDNDAQTAERNRDFYRLLHLEPSITKTLVFALKMPVQGKQFAARGLMVYALAYGKPAAEALDRIMAEGRLTRVLTQAPARLKPVDQDALRIVPVAVKDAPNVSASLGADQRTLVLDVEAAGLVPTVTLQAKLENLFYPYVIQRAGVEASLLGSAERTPVRVEPAVVQGLQPGAAQPVEVSFTLPMAQVPSAWSAQALAAMGKQVLLPMVVEMGLTGQQLTLSENFSAEMRELFPGDPISEVFTPPDSVRASLVRVPLLVRIQYPLLPVLALMGGLLLLVGGLVALGLASRSSKRYELVVDGNKRNVVLKPFASLAIKDGEGRLVGEIKRGLGRPQVLSVAEGHTLNLGRP</sequence>
<gene>
    <name evidence="3" type="ORF">BLL52_0495</name>
</gene>
<evidence type="ECO:0000313" key="4">
    <source>
        <dbReference type="Proteomes" id="UP000185911"/>
    </source>
</evidence>